<dbReference type="Proteomes" id="UP000729402">
    <property type="component" value="Unassembled WGS sequence"/>
</dbReference>
<organism evidence="2 3">
    <name type="scientific">Zizania palustris</name>
    <name type="common">Northern wild rice</name>
    <dbReference type="NCBI Taxonomy" id="103762"/>
    <lineage>
        <taxon>Eukaryota</taxon>
        <taxon>Viridiplantae</taxon>
        <taxon>Streptophyta</taxon>
        <taxon>Embryophyta</taxon>
        <taxon>Tracheophyta</taxon>
        <taxon>Spermatophyta</taxon>
        <taxon>Magnoliopsida</taxon>
        <taxon>Liliopsida</taxon>
        <taxon>Poales</taxon>
        <taxon>Poaceae</taxon>
        <taxon>BOP clade</taxon>
        <taxon>Oryzoideae</taxon>
        <taxon>Oryzeae</taxon>
        <taxon>Zizaniinae</taxon>
        <taxon>Zizania</taxon>
    </lineage>
</organism>
<accession>A0A8J5VGP0</accession>
<evidence type="ECO:0000256" key="1">
    <source>
        <dbReference type="SAM" id="MobiDB-lite"/>
    </source>
</evidence>
<evidence type="ECO:0000313" key="2">
    <source>
        <dbReference type="EMBL" id="KAG8069692.1"/>
    </source>
</evidence>
<gene>
    <name evidence="2" type="ORF">GUJ93_ZPchr0006g43301</name>
</gene>
<keyword evidence="3" id="KW-1185">Reference proteome</keyword>
<dbReference type="EMBL" id="JAAALK010000283">
    <property type="protein sequence ID" value="KAG8069692.1"/>
    <property type="molecule type" value="Genomic_DNA"/>
</dbReference>
<name>A0A8J5VGP0_ZIZPA</name>
<sequence length="108" mass="11879">MSSESGELLRIDPVELLFPSLVISETTLALLQHPDFCISANSVVDVKGSTNGGEKRFNQLSIEEQGKFDEETLVNVNNIKRQKAGSQRSSGFYTTSRGKKQATKFIQG</sequence>
<dbReference type="PANTHER" id="PTHR33975">
    <property type="entry name" value="MYELIN-ASSOCIATED OLIGODENDROCYTE BASIC PROTEIN"/>
    <property type="match status" value="1"/>
</dbReference>
<dbReference type="InterPro" id="IPR010903">
    <property type="entry name" value="DUF1517"/>
</dbReference>
<dbReference type="PANTHER" id="PTHR33975:SF2">
    <property type="entry name" value="MYELIN-ASSOCIATED OLIGODENDROCYTE BASIC PROTEIN"/>
    <property type="match status" value="1"/>
</dbReference>
<dbReference type="AlphaFoldDB" id="A0A8J5VGP0"/>
<proteinExistence type="predicted"/>
<protein>
    <submittedName>
        <fullName evidence="2">Uncharacterized protein</fullName>
    </submittedName>
</protein>
<comment type="caution">
    <text evidence="2">The sequence shown here is derived from an EMBL/GenBank/DDBJ whole genome shotgun (WGS) entry which is preliminary data.</text>
</comment>
<dbReference type="OrthoDB" id="542507at2759"/>
<dbReference type="InterPro" id="IPR053023">
    <property type="entry name" value="FLAP_modulator"/>
</dbReference>
<feature type="compositionally biased region" description="Polar residues" evidence="1">
    <location>
        <begin position="85"/>
        <end position="96"/>
    </location>
</feature>
<feature type="region of interest" description="Disordered" evidence="1">
    <location>
        <begin position="85"/>
        <end position="108"/>
    </location>
</feature>
<dbReference type="Pfam" id="PF07466">
    <property type="entry name" value="DUF1517"/>
    <property type="match status" value="1"/>
</dbReference>
<reference evidence="2" key="1">
    <citation type="journal article" date="2021" name="bioRxiv">
        <title>Whole Genome Assembly and Annotation of Northern Wild Rice, Zizania palustris L., Supports a Whole Genome Duplication in the Zizania Genus.</title>
        <authorList>
            <person name="Haas M."/>
            <person name="Kono T."/>
            <person name="Macchietto M."/>
            <person name="Millas R."/>
            <person name="McGilp L."/>
            <person name="Shao M."/>
            <person name="Duquette J."/>
            <person name="Hirsch C.N."/>
            <person name="Kimball J."/>
        </authorList>
    </citation>
    <scope>NUCLEOTIDE SEQUENCE</scope>
    <source>
        <tissue evidence="2">Fresh leaf tissue</tissue>
    </source>
</reference>
<evidence type="ECO:0000313" key="3">
    <source>
        <dbReference type="Proteomes" id="UP000729402"/>
    </source>
</evidence>
<dbReference type="GO" id="GO:0009507">
    <property type="term" value="C:chloroplast"/>
    <property type="evidence" value="ECO:0007669"/>
    <property type="project" value="TreeGrafter"/>
</dbReference>
<reference evidence="2" key="2">
    <citation type="submission" date="2021-02" db="EMBL/GenBank/DDBJ databases">
        <authorList>
            <person name="Kimball J.A."/>
            <person name="Haas M.W."/>
            <person name="Macchietto M."/>
            <person name="Kono T."/>
            <person name="Duquette J."/>
            <person name="Shao M."/>
        </authorList>
    </citation>
    <scope>NUCLEOTIDE SEQUENCE</scope>
    <source>
        <tissue evidence="2">Fresh leaf tissue</tissue>
    </source>
</reference>